<accession>A0ACC5PVC6</accession>
<proteinExistence type="predicted"/>
<dbReference type="Proteomes" id="UP000610459">
    <property type="component" value="Unassembled WGS sequence"/>
</dbReference>
<organism evidence="1 2">
    <name type="scientific">Enterobacter agglomerans</name>
    <name type="common">Erwinia herbicola</name>
    <name type="synonym">Pantoea agglomerans</name>
    <dbReference type="NCBI Taxonomy" id="549"/>
    <lineage>
        <taxon>Bacteria</taxon>
        <taxon>Pseudomonadati</taxon>
        <taxon>Pseudomonadota</taxon>
        <taxon>Gammaproteobacteria</taxon>
        <taxon>Enterobacterales</taxon>
        <taxon>Erwiniaceae</taxon>
        <taxon>Pantoea</taxon>
        <taxon>Pantoea agglomerans group</taxon>
    </lineage>
</organism>
<dbReference type="EMBL" id="JACYNR010000032">
    <property type="protein sequence ID" value="MBD8129083.1"/>
    <property type="molecule type" value="Genomic_DNA"/>
</dbReference>
<name>A0ACC5PVC6_ENTAG</name>
<keyword evidence="2" id="KW-1185">Reference proteome</keyword>
<comment type="caution">
    <text evidence="1">The sequence shown here is derived from an EMBL/GenBank/DDBJ whole genome shotgun (WGS) entry which is preliminary data.</text>
</comment>
<evidence type="ECO:0000313" key="1">
    <source>
        <dbReference type="EMBL" id="MBD8129083.1"/>
    </source>
</evidence>
<evidence type="ECO:0000313" key="2">
    <source>
        <dbReference type="Proteomes" id="UP000610459"/>
    </source>
</evidence>
<protein>
    <submittedName>
        <fullName evidence="1">Type IV secretion protein Rhs</fullName>
    </submittedName>
</protein>
<sequence length="98" mass="11318">MGLHIEKPIDFKSTQIEKEVEGFIKESGLYEFINEGEIVYYVNDSSLDFAVSLDSKIFLSFVIYVINNTPQHHYFFDEEVSWCFAITAEGYLDFGIKG</sequence>
<gene>
    <name evidence="1" type="ORF">IFT41_23585</name>
</gene>
<reference evidence="1 2" key="1">
    <citation type="journal article" date="2020" name="FEMS Microbiol. Ecol.">
        <title>Temporal dynamics of bacterial communities during seed development and maturation.</title>
        <authorList>
            <person name="Chesneau G."/>
            <person name="Torres-Cortes G."/>
            <person name="Briand M."/>
            <person name="Darrasse A."/>
            <person name="Preveaux A."/>
            <person name="Marais C."/>
            <person name="Jacques M.A."/>
            <person name="Shade A."/>
            <person name="Barret M."/>
        </authorList>
    </citation>
    <scope>NUCLEOTIDE SEQUENCE [LARGE SCALE GENOMIC DNA]</scope>
    <source>
        <strain evidence="1 2">CFBP13709</strain>
    </source>
</reference>